<evidence type="ECO:0000313" key="7">
    <source>
        <dbReference type="EMBL" id="MFD1148754.1"/>
    </source>
</evidence>
<feature type="transmembrane region" description="Helical" evidence="5">
    <location>
        <begin position="245"/>
        <end position="265"/>
    </location>
</feature>
<dbReference type="PROSITE" id="PS50850">
    <property type="entry name" value="MFS"/>
    <property type="match status" value="1"/>
</dbReference>
<keyword evidence="8" id="KW-1185">Reference proteome</keyword>
<name>A0ABW3QVK4_9PSEU</name>
<protein>
    <submittedName>
        <fullName evidence="7">MFS transporter</fullName>
    </submittedName>
</protein>
<organism evidence="7 8">
    <name type="scientific">Saccharothrix hoggarensis</name>
    <dbReference type="NCBI Taxonomy" id="913853"/>
    <lineage>
        <taxon>Bacteria</taxon>
        <taxon>Bacillati</taxon>
        <taxon>Actinomycetota</taxon>
        <taxon>Actinomycetes</taxon>
        <taxon>Pseudonocardiales</taxon>
        <taxon>Pseudonocardiaceae</taxon>
        <taxon>Saccharothrix</taxon>
    </lineage>
</organism>
<feature type="transmembrane region" description="Helical" evidence="5">
    <location>
        <begin position="301"/>
        <end position="327"/>
    </location>
</feature>
<feature type="transmembrane region" description="Helical" evidence="5">
    <location>
        <begin position="277"/>
        <end position="295"/>
    </location>
</feature>
<dbReference type="RefSeq" id="WP_380724190.1">
    <property type="nucleotide sequence ID" value="NZ_JBHTLK010000076.1"/>
</dbReference>
<feature type="transmembrane region" description="Helical" evidence="5">
    <location>
        <begin position="339"/>
        <end position="362"/>
    </location>
</feature>
<dbReference type="InterPro" id="IPR036259">
    <property type="entry name" value="MFS_trans_sf"/>
</dbReference>
<evidence type="ECO:0000256" key="5">
    <source>
        <dbReference type="SAM" id="Phobius"/>
    </source>
</evidence>
<comment type="subcellular location">
    <subcellularLocation>
        <location evidence="1">Cell membrane</location>
        <topology evidence="1">Multi-pass membrane protein</topology>
    </subcellularLocation>
</comment>
<evidence type="ECO:0000313" key="8">
    <source>
        <dbReference type="Proteomes" id="UP001597168"/>
    </source>
</evidence>
<feature type="transmembrane region" description="Helical" evidence="5">
    <location>
        <begin position="99"/>
        <end position="120"/>
    </location>
</feature>
<gene>
    <name evidence="7" type="ORF">ACFQ3T_16610</name>
</gene>
<dbReference type="PANTHER" id="PTHR23528:SF1">
    <property type="entry name" value="MAJOR FACILITATOR SUPERFAMILY (MFS) PROFILE DOMAIN-CONTAINING PROTEIN"/>
    <property type="match status" value="1"/>
</dbReference>
<evidence type="ECO:0000256" key="4">
    <source>
        <dbReference type="ARBA" id="ARBA00023136"/>
    </source>
</evidence>
<feature type="transmembrane region" description="Helical" evidence="5">
    <location>
        <begin position="368"/>
        <end position="386"/>
    </location>
</feature>
<evidence type="ECO:0000256" key="2">
    <source>
        <dbReference type="ARBA" id="ARBA00022692"/>
    </source>
</evidence>
<dbReference type="Gene3D" id="1.20.1250.20">
    <property type="entry name" value="MFS general substrate transporter like domains"/>
    <property type="match status" value="2"/>
</dbReference>
<dbReference type="PANTHER" id="PTHR23528">
    <property type="match status" value="1"/>
</dbReference>
<sequence>MTWLFLANLGLWLAVYAPIQVLLPQQAELVDAAGKEAVFGLVTGVGAVVALIANPLIGLSSDRTTSRFGRRHPWTLAGALLGAVGLVVLSSASSVGVMVIGWCLVQAGLNGMLASLTSAVPDRVPVRQRAKVGGLVGVSQMLGTVLGAVVVTVLVSGLPAGYLACAAVVVAGALAFVLITPDVRLPVAARPALRWRELWVSPRRHPDFAWAWAAHFMINLGNAFGTLYLLYFLGDVVRHPSPEDGLLVLMLLYGAALAIGAFAVGARSDRTGRRRPYVLLAAGVMASAALLLAAWPTWTAALVAAPLLGVGFGGYWAVALALLTQVLPAASDRAKDLGVLNIANSLPQVVAPLLTTYVLAALGGYRGLFAVSAAATLCAAVLVTRVRSVA</sequence>
<feature type="transmembrane region" description="Helical" evidence="5">
    <location>
        <begin position="73"/>
        <end position="93"/>
    </location>
</feature>
<evidence type="ECO:0000256" key="1">
    <source>
        <dbReference type="ARBA" id="ARBA00004651"/>
    </source>
</evidence>
<feature type="transmembrane region" description="Helical" evidence="5">
    <location>
        <begin position="40"/>
        <end position="61"/>
    </location>
</feature>
<dbReference type="InterPro" id="IPR020846">
    <property type="entry name" value="MFS_dom"/>
</dbReference>
<keyword evidence="4 5" id="KW-0472">Membrane</keyword>
<dbReference type="Pfam" id="PF07690">
    <property type="entry name" value="MFS_1"/>
    <property type="match status" value="1"/>
</dbReference>
<dbReference type="EMBL" id="JBHTLK010000076">
    <property type="protein sequence ID" value="MFD1148754.1"/>
    <property type="molecule type" value="Genomic_DNA"/>
</dbReference>
<feature type="transmembrane region" description="Helical" evidence="5">
    <location>
        <begin position="208"/>
        <end position="233"/>
    </location>
</feature>
<feature type="domain" description="Major facilitator superfamily (MFS) profile" evidence="6">
    <location>
        <begin position="168"/>
        <end position="390"/>
    </location>
</feature>
<comment type="caution">
    <text evidence="7">The sequence shown here is derived from an EMBL/GenBank/DDBJ whole genome shotgun (WGS) entry which is preliminary data.</text>
</comment>
<reference evidence="8" key="1">
    <citation type="journal article" date="2019" name="Int. J. Syst. Evol. Microbiol.">
        <title>The Global Catalogue of Microorganisms (GCM) 10K type strain sequencing project: providing services to taxonomists for standard genome sequencing and annotation.</title>
        <authorList>
            <consortium name="The Broad Institute Genomics Platform"/>
            <consortium name="The Broad Institute Genome Sequencing Center for Infectious Disease"/>
            <person name="Wu L."/>
            <person name="Ma J."/>
        </authorList>
    </citation>
    <scope>NUCLEOTIDE SEQUENCE [LARGE SCALE GENOMIC DNA]</scope>
    <source>
        <strain evidence="8">CCUG 60214</strain>
    </source>
</reference>
<dbReference type="SUPFAM" id="SSF103473">
    <property type="entry name" value="MFS general substrate transporter"/>
    <property type="match status" value="1"/>
</dbReference>
<dbReference type="Proteomes" id="UP001597168">
    <property type="component" value="Unassembled WGS sequence"/>
</dbReference>
<accession>A0ABW3QVK4</accession>
<dbReference type="InterPro" id="IPR011701">
    <property type="entry name" value="MFS"/>
</dbReference>
<keyword evidence="3 5" id="KW-1133">Transmembrane helix</keyword>
<feature type="transmembrane region" description="Helical" evidence="5">
    <location>
        <begin position="132"/>
        <end position="155"/>
    </location>
</feature>
<keyword evidence="2 5" id="KW-0812">Transmembrane</keyword>
<evidence type="ECO:0000256" key="3">
    <source>
        <dbReference type="ARBA" id="ARBA00022989"/>
    </source>
</evidence>
<proteinExistence type="predicted"/>
<evidence type="ECO:0000259" key="6">
    <source>
        <dbReference type="PROSITE" id="PS50850"/>
    </source>
</evidence>
<feature type="transmembrane region" description="Helical" evidence="5">
    <location>
        <begin position="161"/>
        <end position="187"/>
    </location>
</feature>